<reference evidence="2 3" key="1">
    <citation type="journal article" date="2018" name="Biotechnol. Biofuels">
        <title>Integrative visual omics of the white-rot fungus Polyporus brumalis exposes the biotechnological potential of its oxidative enzymes for delignifying raw plant biomass.</title>
        <authorList>
            <person name="Miyauchi S."/>
            <person name="Rancon A."/>
            <person name="Drula E."/>
            <person name="Hage H."/>
            <person name="Chaduli D."/>
            <person name="Favel A."/>
            <person name="Grisel S."/>
            <person name="Henrissat B."/>
            <person name="Herpoel-Gimbert I."/>
            <person name="Ruiz-Duenas F.J."/>
            <person name="Chevret D."/>
            <person name="Hainaut M."/>
            <person name="Lin J."/>
            <person name="Wang M."/>
            <person name="Pangilinan J."/>
            <person name="Lipzen A."/>
            <person name="Lesage-Meessen L."/>
            <person name="Navarro D."/>
            <person name="Riley R."/>
            <person name="Grigoriev I.V."/>
            <person name="Zhou S."/>
            <person name="Raouche S."/>
            <person name="Rosso M.N."/>
        </authorList>
    </citation>
    <scope>NUCLEOTIDE SEQUENCE [LARGE SCALE GENOMIC DNA]</scope>
    <source>
        <strain evidence="2 3">BRFM 1820</strain>
    </source>
</reference>
<dbReference type="STRING" id="139420.A0A371CK59"/>
<gene>
    <name evidence="2" type="ORF">OH76DRAFT_311635</name>
</gene>
<dbReference type="PANTHER" id="PTHR38926:SF5">
    <property type="entry name" value="F-BOX AND LEUCINE-RICH REPEAT PROTEIN 6"/>
    <property type="match status" value="1"/>
</dbReference>
<name>A0A371CK59_9APHY</name>
<keyword evidence="3" id="KW-1185">Reference proteome</keyword>
<sequence length="545" mass="61145">MQRPFQVPTSCHSQYATIRLSTTHSGEMVATSRHVSPPRLSTPEGHDVSFNTDNATTPSVVDRMPPEILVYIFQLVQWATGWQSYPSHTTPAWISFTWVCRRWRAVALSAPVLWTSIRNAGHPNSLRWLPVFLERAAGAPLDVDITLWADDHACAETLRTIQPYSSTIRCFRLCLDNPDENAYDHLVSPLTEEMRNVEELTLLAFLPFGQIDAGTINASRDQFPRLTSLRLIGPHIPWTSSIYTGLRSLKINSTAHPPPPLVFFQILRGCPDLEVLEFGIGLPTPSNLGPDGSETSYHVSLPRMRQMHVRGTLSEIDFISQYIQVPPTCSIRIRLSGPYDDPVAALVPQQRMLQPLLRTCTTFTLSTNHDLADLCMKCGEDYLRMICSVDDFSRLNPETWSALLGASHHSPIVDFRLTLDVVGAIVSEMWMECFSRFPLLEHVALGTHRHLQNVWDATSFLRALASPAADGDSVALTRLRVLQLTSVRLDEPTSLNIISMLERRASSGAPLSELVLYHCNTGIDVKSFIIRLQKLVKLSIRYTKE</sequence>
<accession>A0A371CK59</accession>
<organism evidence="2 3">
    <name type="scientific">Lentinus brumalis</name>
    <dbReference type="NCBI Taxonomy" id="2498619"/>
    <lineage>
        <taxon>Eukaryota</taxon>
        <taxon>Fungi</taxon>
        <taxon>Dikarya</taxon>
        <taxon>Basidiomycota</taxon>
        <taxon>Agaricomycotina</taxon>
        <taxon>Agaricomycetes</taxon>
        <taxon>Polyporales</taxon>
        <taxon>Polyporaceae</taxon>
        <taxon>Lentinus</taxon>
    </lineage>
</organism>
<dbReference type="Proteomes" id="UP000256964">
    <property type="component" value="Unassembled WGS sequence"/>
</dbReference>
<dbReference type="OrthoDB" id="2757234at2759"/>
<evidence type="ECO:0000256" key="1">
    <source>
        <dbReference type="SAM" id="MobiDB-lite"/>
    </source>
</evidence>
<protein>
    <submittedName>
        <fullName evidence="2">Uncharacterized protein</fullName>
    </submittedName>
</protein>
<dbReference type="EMBL" id="KZ857543">
    <property type="protein sequence ID" value="RDX40655.1"/>
    <property type="molecule type" value="Genomic_DNA"/>
</dbReference>
<evidence type="ECO:0000313" key="2">
    <source>
        <dbReference type="EMBL" id="RDX40655.1"/>
    </source>
</evidence>
<evidence type="ECO:0000313" key="3">
    <source>
        <dbReference type="Proteomes" id="UP000256964"/>
    </source>
</evidence>
<dbReference type="PANTHER" id="PTHR38926">
    <property type="entry name" value="F-BOX DOMAIN CONTAINING PROTEIN, EXPRESSED"/>
    <property type="match status" value="1"/>
</dbReference>
<proteinExistence type="predicted"/>
<dbReference type="AlphaFoldDB" id="A0A371CK59"/>
<dbReference type="Gene3D" id="1.20.1280.50">
    <property type="match status" value="1"/>
</dbReference>
<feature type="region of interest" description="Disordered" evidence="1">
    <location>
        <begin position="34"/>
        <end position="54"/>
    </location>
</feature>